<feature type="region of interest" description="Disordered" evidence="1">
    <location>
        <begin position="268"/>
        <end position="318"/>
    </location>
</feature>
<evidence type="ECO:0008006" key="4">
    <source>
        <dbReference type="Google" id="ProtNLM"/>
    </source>
</evidence>
<organism evidence="2 3">
    <name type="scientific">Ascoidea rubescens DSM 1968</name>
    <dbReference type="NCBI Taxonomy" id="1344418"/>
    <lineage>
        <taxon>Eukaryota</taxon>
        <taxon>Fungi</taxon>
        <taxon>Dikarya</taxon>
        <taxon>Ascomycota</taxon>
        <taxon>Saccharomycotina</taxon>
        <taxon>Saccharomycetes</taxon>
        <taxon>Ascoideaceae</taxon>
        <taxon>Ascoidea</taxon>
    </lineage>
</organism>
<feature type="compositionally biased region" description="Low complexity" evidence="1">
    <location>
        <begin position="128"/>
        <end position="147"/>
    </location>
</feature>
<dbReference type="RefSeq" id="XP_020047994.1">
    <property type="nucleotide sequence ID" value="XM_020194910.1"/>
</dbReference>
<dbReference type="InParanoid" id="A0A1D2VJK0"/>
<reference evidence="3" key="1">
    <citation type="submission" date="2016-05" db="EMBL/GenBank/DDBJ databases">
        <title>Comparative genomics of biotechnologically important yeasts.</title>
        <authorList>
            <consortium name="DOE Joint Genome Institute"/>
            <person name="Riley R."/>
            <person name="Haridas S."/>
            <person name="Wolfe K.H."/>
            <person name="Lopes M.R."/>
            <person name="Hittinger C.T."/>
            <person name="Goker M."/>
            <person name="Salamov A."/>
            <person name="Wisecaver J."/>
            <person name="Long T.M."/>
            <person name="Aerts A.L."/>
            <person name="Barry K."/>
            <person name="Choi C."/>
            <person name="Clum A."/>
            <person name="Coughlan A.Y."/>
            <person name="Deshpande S."/>
            <person name="Douglass A.P."/>
            <person name="Hanson S.J."/>
            <person name="Klenk H.-P."/>
            <person name="Labutti K."/>
            <person name="Lapidus A."/>
            <person name="Lindquist E."/>
            <person name="Lipzen A."/>
            <person name="Meier-Kolthoff J.P."/>
            <person name="Ohm R.A."/>
            <person name="Otillar R.P."/>
            <person name="Pangilinan J."/>
            <person name="Peng Y."/>
            <person name="Rokas A."/>
            <person name="Rosa C.A."/>
            <person name="Scheuner C."/>
            <person name="Sibirny A.A."/>
            <person name="Slot J.C."/>
            <person name="Stielow J.B."/>
            <person name="Sun H."/>
            <person name="Kurtzman C.P."/>
            <person name="Blackwell M."/>
            <person name="Grigoriev I.V."/>
            <person name="Jeffries T.W."/>
        </authorList>
    </citation>
    <scope>NUCLEOTIDE SEQUENCE [LARGE SCALE GENOMIC DNA]</scope>
    <source>
        <strain evidence="3">DSM 1968</strain>
    </source>
</reference>
<dbReference type="GeneID" id="30968546"/>
<name>A0A1D2VJK0_9ASCO</name>
<dbReference type="AlphaFoldDB" id="A0A1D2VJK0"/>
<dbReference type="EMBL" id="KV454479">
    <property type="protein sequence ID" value="ODV61687.1"/>
    <property type="molecule type" value="Genomic_DNA"/>
</dbReference>
<evidence type="ECO:0000313" key="2">
    <source>
        <dbReference type="EMBL" id="ODV61687.1"/>
    </source>
</evidence>
<proteinExistence type="predicted"/>
<feature type="region of interest" description="Disordered" evidence="1">
    <location>
        <begin position="37"/>
        <end position="91"/>
    </location>
</feature>
<protein>
    <recommendedName>
        <fullName evidence="4">BED-type domain-containing protein</fullName>
    </recommendedName>
</protein>
<feature type="region of interest" description="Disordered" evidence="1">
    <location>
        <begin position="126"/>
        <end position="147"/>
    </location>
</feature>
<gene>
    <name evidence="2" type="ORF">ASCRUDRAFT_85929</name>
</gene>
<dbReference type="Proteomes" id="UP000095038">
    <property type="component" value="Unassembled WGS sequence"/>
</dbReference>
<dbReference type="OrthoDB" id="4095286at2759"/>
<evidence type="ECO:0000256" key="1">
    <source>
        <dbReference type="SAM" id="MobiDB-lite"/>
    </source>
</evidence>
<feature type="compositionally biased region" description="Low complexity" evidence="1">
    <location>
        <begin position="52"/>
        <end position="91"/>
    </location>
</feature>
<evidence type="ECO:0000313" key="3">
    <source>
        <dbReference type="Proteomes" id="UP000095038"/>
    </source>
</evidence>
<keyword evidence="3" id="KW-1185">Reference proteome</keyword>
<sequence length="414" mass="45999">MSLEPLMNSKEIDSTFSALQSYTQSVQSVPNVVNYNQEPNQLHPAYHSPTDSNNGNANGSNNNTNNANNNSNNGNSGVIIKSSSSDNNSPNSLMSTSLMAINSLNNVERPLSASLNLDLNPTIHNPMTNGNTNNGSTTNLNSGLNSNQNINTSLTKISNSNLNNINNINNSPQTHHRTRVNRPGQRFGAKKKSWVWNWFVQDPENPNIATCDECLKLIARLPSDKGSPKKLCEHLKTHKITKESMNPRRTVVNTGDFSNTLINNLTNNNLNNLNNTNNNLNNSSNNNLNSLSNNNNNNLNLNNNNNNNNNNNILSHQNSNIINNSNSYNGPLSLGTTSNGNTVIDSKEFDNTEYTQMKFHKNIMKFLTENRLPIQIVKTQSFRQLIYTLRPDSVLDLNELNNLYSSLLQQHSPK</sequence>
<dbReference type="STRING" id="1344418.A0A1D2VJK0"/>
<dbReference type="SMART" id="SM00614">
    <property type="entry name" value="ZnF_BED"/>
    <property type="match status" value="1"/>
</dbReference>
<accession>A0A1D2VJK0</accession>